<gene>
    <name evidence="2" type="ORF">A2954_00790</name>
</gene>
<dbReference type="STRING" id="1802056.A2954_00790"/>
<dbReference type="EMBL" id="MGAG01000011">
    <property type="protein sequence ID" value="OGK41523.1"/>
    <property type="molecule type" value="Genomic_DNA"/>
</dbReference>
<dbReference type="AlphaFoldDB" id="A0A1F7IDU4"/>
<name>A0A1F7IDU4_9BACT</name>
<reference evidence="2 3" key="1">
    <citation type="journal article" date="2016" name="Nat. Commun.">
        <title>Thousands of microbial genomes shed light on interconnected biogeochemical processes in an aquifer system.</title>
        <authorList>
            <person name="Anantharaman K."/>
            <person name="Brown C.T."/>
            <person name="Hug L.A."/>
            <person name="Sharon I."/>
            <person name="Castelle C.J."/>
            <person name="Probst A.J."/>
            <person name="Thomas B.C."/>
            <person name="Singh A."/>
            <person name="Wilkins M.J."/>
            <person name="Karaoz U."/>
            <person name="Brodie E.L."/>
            <person name="Williams K.H."/>
            <person name="Hubbard S.S."/>
            <person name="Banfield J.F."/>
        </authorList>
    </citation>
    <scope>NUCLEOTIDE SEQUENCE [LARGE SCALE GENOMIC DNA]</scope>
</reference>
<feature type="region of interest" description="Disordered" evidence="1">
    <location>
        <begin position="179"/>
        <end position="198"/>
    </location>
</feature>
<comment type="caution">
    <text evidence="2">The sequence shown here is derived from an EMBL/GenBank/DDBJ whole genome shotgun (WGS) entry which is preliminary data.</text>
</comment>
<dbReference type="Proteomes" id="UP000177698">
    <property type="component" value="Unassembled WGS sequence"/>
</dbReference>
<evidence type="ECO:0000256" key="1">
    <source>
        <dbReference type="SAM" id="MobiDB-lite"/>
    </source>
</evidence>
<protein>
    <submittedName>
        <fullName evidence="2">Uncharacterized protein</fullName>
    </submittedName>
</protein>
<sequence>MNKSLPIIAVVLLLIIGGGAYLTFKNKPVQPGAVNTNINQGQPQDGNVFTSIKDALSKSLSLECKYNDEKGTESTTHIKGGAVHVAAKTLADGKETNTQVIMKDRKMYTWDEATKKGVVFDIPEENLQTTPSTQAPSGDNKGESFLAEIEKYKDACKPAVVSDSLFTPPTDVEFQDFSKMFQNPPTGTMQDNSVPSEFDLEELKRQYSPEGQ</sequence>
<accession>A0A1F7IDU4</accession>
<feature type="compositionally biased region" description="Polar residues" evidence="1">
    <location>
        <begin position="180"/>
        <end position="195"/>
    </location>
</feature>
<evidence type="ECO:0000313" key="2">
    <source>
        <dbReference type="EMBL" id="OGK41523.1"/>
    </source>
</evidence>
<evidence type="ECO:0000313" key="3">
    <source>
        <dbReference type="Proteomes" id="UP000177698"/>
    </source>
</evidence>
<proteinExistence type="predicted"/>
<organism evidence="2 3">
    <name type="scientific">Candidatus Roizmanbacteria bacterium RIFCSPLOWO2_01_FULL_37_12</name>
    <dbReference type="NCBI Taxonomy" id="1802056"/>
    <lineage>
        <taxon>Bacteria</taxon>
        <taxon>Candidatus Roizmaniibacteriota</taxon>
    </lineage>
</organism>